<evidence type="ECO:0000259" key="11">
    <source>
        <dbReference type="SMART" id="SM00363"/>
    </source>
</evidence>
<dbReference type="Gene3D" id="3.10.290.10">
    <property type="entry name" value="RNA-binding S4 domain"/>
    <property type="match status" value="1"/>
</dbReference>
<dbReference type="SUPFAM" id="SSF55174">
    <property type="entry name" value="Alpha-L RNA-binding motif"/>
    <property type="match status" value="1"/>
</dbReference>
<dbReference type="SUPFAM" id="SSF55120">
    <property type="entry name" value="Pseudouridine synthase"/>
    <property type="match status" value="1"/>
</dbReference>
<dbReference type="InterPro" id="IPR006145">
    <property type="entry name" value="PsdUridine_synth_RsuA/RluA"/>
</dbReference>
<dbReference type="NCBIfam" id="TIGR00005">
    <property type="entry name" value="rluA_subfam"/>
    <property type="match status" value="1"/>
</dbReference>
<dbReference type="PANTHER" id="PTHR21600:SF92">
    <property type="entry name" value="RIBOSOMAL LARGE SUBUNIT PSEUDOURIDINE SYNTHASE C"/>
    <property type="match status" value="1"/>
</dbReference>
<sequence length="331" mass="36829">MSLPLLRKAKSSAGRDRPARPPQAAPAPAVRLVEVDESHHGQRLDNFLLRLCKGVPKSHLYKAIRGGEVRVNKGRVAVDHRIESGDLVRVPPFRLPEVPVRFVPPSEFPIVFEDDALLAIDKPAGVAVHGGSGVDFGVIEQLRRARPQAKFLELVHRLDRDTSGLLLVAKKRNALVGLHQSLRDGLWNKHYLAMVAGDWVNDRQHVRKPLLKWTTQSGERRVRVDQDGQPAHTIFVLRQRYGAYSLLDAELKTGRTHQIRVHLLSCGFPIVGDDKYGDEAANAGAAALGFRRMFLHAHTLCVPHPLTGEALAFQADLPQDCLDFIKKLENP</sequence>
<dbReference type="OrthoDB" id="9785808at2"/>
<dbReference type="Pfam" id="PF01479">
    <property type="entry name" value="S4"/>
    <property type="match status" value="1"/>
</dbReference>
<evidence type="ECO:0000313" key="12">
    <source>
        <dbReference type="EMBL" id="VCU72120.1"/>
    </source>
</evidence>
<comment type="catalytic activity">
    <reaction evidence="9">
        <text>a uridine in RNA = a pseudouridine in RNA</text>
        <dbReference type="Rhea" id="RHEA:48348"/>
        <dbReference type="Rhea" id="RHEA-COMP:12068"/>
        <dbReference type="Rhea" id="RHEA-COMP:12069"/>
        <dbReference type="ChEBI" id="CHEBI:65314"/>
        <dbReference type="ChEBI" id="CHEBI:65315"/>
    </reaction>
</comment>
<dbReference type="InterPro" id="IPR006224">
    <property type="entry name" value="PsdUridine_synth_RluA-like_CS"/>
</dbReference>
<feature type="domain" description="RNA-binding S4" evidence="11">
    <location>
        <begin position="42"/>
        <end position="104"/>
    </location>
</feature>
<dbReference type="InterPro" id="IPR020103">
    <property type="entry name" value="PsdUridine_synth_cat_dom_sf"/>
</dbReference>
<dbReference type="PROSITE" id="PS01129">
    <property type="entry name" value="PSI_RLU"/>
    <property type="match status" value="1"/>
</dbReference>
<name>A0A3P4B941_9BURK</name>
<dbReference type="PROSITE" id="PS50889">
    <property type="entry name" value="S4"/>
    <property type="match status" value="1"/>
</dbReference>
<dbReference type="InterPro" id="IPR002942">
    <property type="entry name" value="S4_RNA-bd"/>
</dbReference>
<evidence type="ECO:0000256" key="7">
    <source>
        <dbReference type="PIRSR" id="PIRSR606225-1"/>
    </source>
</evidence>
<keyword evidence="5 8" id="KW-0694">RNA-binding</keyword>
<organism evidence="12 13">
    <name type="scientific">Pigmentiphaga humi</name>
    <dbReference type="NCBI Taxonomy" id="2478468"/>
    <lineage>
        <taxon>Bacteria</taxon>
        <taxon>Pseudomonadati</taxon>
        <taxon>Pseudomonadota</taxon>
        <taxon>Betaproteobacteria</taxon>
        <taxon>Burkholderiales</taxon>
        <taxon>Alcaligenaceae</taxon>
        <taxon>Pigmentiphaga</taxon>
    </lineage>
</organism>
<dbReference type="AlphaFoldDB" id="A0A3P4B941"/>
<dbReference type="PANTHER" id="PTHR21600">
    <property type="entry name" value="MITOCHONDRIAL RNA PSEUDOURIDINE SYNTHASE"/>
    <property type="match status" value="1"/>
</dbReference>
<dbReference type="GO" id="GO:0003723">
    <property type="term" value="F:RNA binding"/>
    <property type="evidence" value="ECO:0007669"/>
    <property type="project" value="UniProtKB-KW"/>
</dbReference>
<evidence type="ECO:0000256" key="3">
    <source>
        <dbReference type="ARBA" id="ARBA00010876"/>
    </source>
</evidence>
<dbReference type="InterPro" id="IPR006225">
    <property type="entry name" value="PsdUridine_synth_RluC/D"/>
</dbReference>
<dbReference type="EC" id="5.4.99.-" evidence="9"/>
<comment type="catalytic activity">
    <reaction evidence="1">
        <text>uridine(955/2504/2580) in 23S rRNA = pseudouridine(955/2504/2580) in 23S rRNA</text>
        <dbReference type="Rhea" id="RHEA:42528"/>
        <dbReference type="Rhea" id="RHEA-COMP:10099"/>
        <dbReference type="Rhea" id="RHEA-COMP:10100"/>
        <dbReference type="ChEBI" id="CHEBI:65314"/>
        <dbReference type="ChEBI" id="CHEBI:65315"/>
        <dbReference type="EC" id="5.4.99.24"/>
    </reaction>
</comment>
<keyword evidence="4" id="KW-0698">rRNA processing</keyword>
<accession>A0A3P4B941</accession>
<evidence type="ECO:0000256" key="4">
    <source>
        <dbReference type="ARBA" id="ARBA00022552"/>
    </source>
</evidence>
<dbReference type="RefSeq" id="WP_124081702.1">
    <property type="nucleotide sequence ID" value="NZ_UWPJ01000036.1"/>
</dbReference>
<evidence type="ECO:0000256" key="6">
    <source>
        <dbReference type="ARBA" id="ARBA00023235"/>
    </source>
</evidence>
<evidence type="ECO:0000256" key="8">
    <source>
        <dbReference type="PROSITE-ProRule" id="PRU00182"/>
    </source>
</evidence>
<keyword evidence="6 9" id="KW-0413">Isomerase</keyword>
<evidence type="ECO:0000256" key="10">
    <source>
        <dbReference type="SAM" id="MobiDB-lite"/>
    </source>
</evidence>
<evidence type="ECO:0000256" key="2">
    <source>
        <dbReference type="ARBA" id="ARBA00002876"/>
    </source>
</evidence>
<dbReference type="CDD" id="cd02869">
    <property type="entry name" value="PseudoU_synth_RluA_like"/>
    <property type="match status" value="1"/>
</dbReference>
<dbReference type="CDD" id="cd00165">
    <property type="entry name" value="S4"/>
    <property type="match status" value="1"/>
</dbReference>
<dbReference type="Proteomes" id="UP000277294">
    <property type="component" value="Unassembled WGS sequence"/>
</dbReference>
<dbReference type="InterPro" id="IPR050188">
    <property type="entry name" value="RluA_PseudoU_synthase"/>
</dbReference>
<dbReference type="InterPro" id="IPR036986">
    <property type="entry name" value="S4_RNA-bd_sf"/>
</dbReference>
<gene>
    <name evidence="12" type="primary">rluC</name>
    <name evidence="12" type="ORF">PIGHUM_04216</name>
</gene>
<keyword evidence="13" id="KW-1185">Reference proteome</keyword>
<evidence type="ECO:0000313" key="13">
    <source>
        <dbReference type="Proteomes" id="UP000277294"/>
    </source>
</evidence>
<dbReference type="Gene3D" id="3.30.2350.10">
    <property type="entry name" value="Pseudouridine synthase"/>
    <property type="match status" value="1"/>
</dbReference>
<evidence type="ECO:0000256" key="5">
    <source>
        <dbReference type="ARBA" id="ARBA00022884"/>
    </source>
</evidence>
<proteinExistence type="inferred from homology"/>
<comment type="function">
    <text evidence="2">Responsible for synthesis of pseudouridine from uracil at positions 955, 2504 and 2580 in 23S ribosomal RNA.</text>
</comment>
<dbReference type="SMART" id="SM00363">
    <property type="entry name" value="S4"/>
    <property type="match status" value="1"/>
</dbReference>
<protein>
    <recommendedName>
        <fullName evidence="9">Pseudouridine synthase</fullName>
        <ecNumber evidence="9">5.4.99.-</ecNumber>
    </recommendedName>
</protein>
<feature type="active site" evidence="7">
    <location>
        <position position="159"/>
    </location>
</feature>
<dbReference type="Pfam" id="PF00849">
    <property type="entry name" value="PseudoU_synth_2"/>
    <property type="match status" value="1"/>
</dbReference>
<feature type="region of interest" description="Disordered" evidence="10">
    <location>
        <begin position="1"/>
        <end position="27"/>
    </location>
</feature>
<evidence type="ECO:0000256" key="9">
    <source>
        <dbReference type="RuleBase" id="RU362028"/>
    </source>
</evidence>
<evidence type="ECO:0000256" key="1">
    <source>
        <dbReference type="ARBA" id="ARBA00000381"/>
    </source>
</evidence>
<dbReference type="GO" id="GO:0000455">
    <property type="term" value="P:enzyme-directed rRNA pseudouridine synthesis"/>
    <property type="evidence" value="ECO:0007669"/>
    <property type="project" value="TreeGrafter"/>
</dbReference>
<comment type="similarity">
    <text evidence="3 9">Belongs to the pseudouridine synthase RluA family.</text>
</comment>
<reference evidence="12 13" key="1">
    <citation type="submission" date="2018-10" db="EMBL/GenBank/DDBJ databases">
        <authorList>
            <person name="Criscuolo A."/>
        </authorList>
    </citation>
    <scope>NUCLEOTIDE SEQUENCE [LARGE SCALE GENOMIC DNA]</scope>
    <source>
        <strain evidence="12">DnA1</strain>
    </source>
</reference>
<dbReference type="GO" id="GO:0160141">
    <property type="term" value="F:23S rRNA pseudouridine(955/2504/2580) synthase activity"/>
    <property type="evidence" value="ECO:0007669"/>
    <property type="project" value="UniProtKB-EC"/>
</dbReference>
<dbReference type="EMBL" id="UWPJ01000036">
    <property type="protein sequence ID" value="VCU72120.1"/>
    <property type="molecule type" value="Genomic_DNA"/>
</dbReference>